<evidence type="ECO:0000259" key="8">
    <source>
        <dbReference type="Pfam" id="PF00189"/>
    </source>
</evidence>
<dbReference type="HAMAP" id="MF_01309_B">
    <property type="entry name" value="Ribosomal_uS3_B"/>
    <property type="match status" value="1"/>
</dbReference>
<dbReference type="InterPro" id="IPR001351">
    <property type="entry name" value="Ribosomal_uS3_C"/>
</dbReference>
<dbReference type="SUPFAM" id="SSF54814">
    <property type="entry name" value="Prokaryotic type KH domain (KH-domain type II)"/>
    <property type="match status" value="1"/>
</dbReference>
<dbReference type="InterPro" id="IPR015946">
    <property type="entry name" value="KH_dom-like_a/b"/>
</dbReference>
<evidence type="ECO:0000256" key="4">
    <source>
        <dbReference type="ARBA" id="ARBA00035154"/>
    </source>
</evidence>
<comment type="subunit">
    <text evidence="5 7">Part of the 30S ribosomal subunit.</text>
</comment>
<keyword evidence="7 9" id="KW-0150">Chloroplast</keyword>
<dbReference type="GO" id="GO:0006412">
    <property type="term" value="P:translation"/>
    <property type="evidence" value="ECO:0007669"/>
    <property type="project" value="UniProtKB-UniRule"/>
</dbReference>
<dbReference type="PROSITE" id="PS00548">
    <property type="entry name" value="RIBOSOMAL_S3"/>
    <property type="match status" value="1"/>
</dbReference>
<name>A0AAU7LJU0_9VIRI</name>
<sequence length="225" mass="25615">MGQKIHPLGFRVGVTETHRAHWFGDKSQYSVLLQEDHELRSFVNNFVRNHVRTDPNDGGIGIVSVEIERIMNLVHVKIHTVKPALLVREKALYKLRDSLKRMLEQKGKTLRLNLVEVANRDLSATSLAQDMAQRLETRVAFRRVIKKTIELAKKAGVQGIKIQVAGRLNGAEIARTEWVREGRVPLQTLRAKIDYCEHSAFTIYGVLGIKVWVFQGENLFGGQTR</sequence>
<organism evidence="9">
    <name type="scientific">Streptosarcina moshanensis</name>
    <dbReference type="NCBI Taxonomy" id="3096259"/>
    <lineage>
        <taxon>Eukaryota</taxon>
        <taxon>Viridiplantae</taxon>
        <taxon>Streptophyta</taxon>
        <taxon>Klebsormidiophyceae</taxon>
        <taxon>Hormidiellales</taxon>
        <taxon>Hormidiellaceae</taxon>
        <taxon>Streptosarcina</taxon>
    </lineage>
</organism>
<evidence type="ECO:0000256" key="3">
    <source>
        <dbReference type="ARBA" id="ARBA00023274"/>
    </source>
</evidence>
<evidence type="ECO:0000256" key="2">
    <source>
        <dbReference type="ARBA" id="ARBA00022980"/>
    </source>
</evidence>
<evidence type="ECO:0000256" key="7">
    <source>
        <dbReference type="RuleBase" id="RU003626"/>
    </source>
</evidence>
<dbReference type="InterPro" id="IPR005704">
    <property type="entry name" value="Ribosomal_uS3_bac-typ"/>
</dbReference>
<dbReference type="SUPFAM" id="SSF54821">
    <property type="entry name" value="Ribosomal protein S3 C-terminal domain"/>
    <property type="match status" value="1"/>
</dbReference>
<keyword evidence="2 5" id="KW-0689">Ribosomal protein</keyword>
<evidence type="ECO:0000313" key="9">
    <source>
        <dbReference type="EMBL" id="XBP28980.1"/>
    </source>
</evidence>
<dbReference type="CDD" id="cd02412">
    <property type="entry name" value="KH-II_30S_S3"/>
    <property type="match status" value="1"/>
</dbReference>
<dbReference type="Pfam" id="PF00189">
    <property type="entry name" value="Ribosomal_S3_C"/>
    <property type="match status" value="1"/>
</dbReference>
<keyword evidence="7 9" id="KW-0934">Plastid</keyword>
<dbReference type="GO" id="GO:0022627">
    <property type="term" value="C:cytosolic small ribosomal subunit"/>
    <property type="evidence" value="ECO:0007669"/>
    <property type="project" value="TreeGrafter"/>
</dbReference>
<evidence type="ECO:0000256" key="1">
    <source>
        <dbReference type="ARBA" id="ARBA00010761"/>
    </source>
</evidence>
<dbReference type="AlphaFoldDB" id="A0AAU7LJU0"/>
<comment type="similarity">
    <text evidence="1 5 6">Belongs to the universal ribosomal protein uS3 family.</text>
</comment>
<dbReference type="PANTHER" id="PTHR11760:SF19">
    <property type="entry name" value="SMALL RIBOSOMAL SUBUNIT PROTEIN US3C"/>
    <property type="match status" value="1"/>
</dbReference>
<dbReference type="EMBL" id="OR858607">
    <property type="protein sequence ID" value="XBP28980.1"/>
    <property type="molecule type" value="Genomic_DNA"/>
</dbReference>
<accession>A0AAU7LJU0</accession>
<evidence type="ECO:0000256" key="5">
    <source>
        <dbReference type="HAMAP-Rule" id="MF_01309"/>
    </source>
</evidence>
<dbReference type="GO" id="GO:0003735">
    <property type="term" value="F:structural constituent of ribosome"/>
    <property type="evidence" value="ECO:0007669"/>
    <property type="project" value="InterPro"/>
</dbReference>
<proteinExistence type="inferred from homology"/>
<dbReference type="GO" id="GO:0009507">
    <property type="term" value="C:chloroplast"/>
    <property type="evidence" value="ECO:0007669"/>
    <property type="project" value="UniProtKB-SubCell"/>
</dbReference>
<feature type="domain" description="Small ribosomal subunit protein uS3 C-terminal" evidence="8">
    <location>
        <begin position="131"/>
        <end position="213"/>
    </location>
</feature>
<dbReference type="InterPro" id="IPR057258">
    <property type="entry name" value="Ribosomal_uS3"/>
</dbReference>
<dbReference type="PANTHER" id="PTHR11760">
    <property type="entry name" value="30S/40S RIBOSOMAL PROTEIN S3"/>
    <property type="match status" value="1"/>
</dbReference>
<dbReference type="Gene3D" id="3.30.1140.32">
    <property type="entry name" value="Ribosomal protein S3, C-terminal domain"/>
    <property type="match status" value="1"/>
</dbReference>
<evidence type="ECO:0000256" key="6">
    <source>
        <dbReference type="RuleBase" id="RU003624"/>
    </source>
</evidence>
<reference evidence="9" key="1">
    <citation type="submission" date="2023-11" db="EMBL/GenBank/DDBJ databases">
        <authorList>
            <person name="Liu Y."/>
        </authorList>
    </citation>
    <scope>NUCLEOTIDE SEQUENCE</scope>
</reference>
<dbReference type="Gene3D" id="3.30.300.20">
    <property type="match status" value="1"/>
</dbReference>
<comment type="subcellular location">
    <subcellularLocation>
        <location evidence="5 7">Plastid</location>
        <location evidence="5 7">Chloroplast</location>
    </subcellularLocation>
</comment>
<dbReference type="NCBIfam" id="TIGR01009">
    <property type="entry name" value="rpsC_bact"/>
    <property type="match status" value="1"/>
</dbReference>
<dbReference type="InterPro" id="IPR018280">
    <property type="entry name" value="Ribosomal_uS3_CS"/>
</dbReference>
<dbReference type="InterPro" id="IPR009019">
    <property type="entry name" value="KH_sf_prok-type"/>
</dbReference>
<dbReference type="GO" id="GO:0003723">
    <property type="term" value="F:RNA binding"/>
    <property type="evidence" value="ECO:0007669"/>
    <property type="project" value="InterPro"/>
</dbReference>
<dbReference type="InterPro" id="IPR036419">
    <property type="entry name" value="Ribosomal_S3_C_sf"/>
</dbReference>
<geneLocation type="chloroplast" evidence="9"/>
<gene>
    <name evidence="5 9" type="primary">rps3</name>
</gene>
<keyword evidence="3 5" id="KW-0687">Ribonucleoprotein</keyword>
<protein>
    <recommendedName>
        <fullName evidence="4 5">Small ribosomal subunit protein uS3c</fullName>
    </recommendedName>
</protein>